<dbReference type="SUPFAM" id="SSF52047">
    <property type="entry name" value="RNI-like"/>
    <property type="match status" value="1"/>
</dbReference>
<accession>A0AAD9VGS0</accession>
<organism evidence="1 2">
    <name type="scientific">Acropora cervicornis</name>
    <name type="common">Staghorn coral</name>
    <dbReference type="NCBI Taxonomy" id="6130"/>
    <lineage>
        <taxon>Eukaryota</taxon>
        <taxon>Metazoa</taxon>
        <taxon>Cnidaria</taxon>
        <taxon>Anthozoa</taxon>
        <taxon>Hexacorallia</taxon>
        <taxon>Scleractinia</taxon>
        <taxon>Astrocoeniina</taxon>
        <taxon>Acroporidae</taxon>
        <taxon>Acropora</taxon>
    </lineage>
</organism>
<dbReference type="Gene3D" id="3.80.10.10">
    <property type="entry name" value="Ribonuclease Inhibitor"/>
    <property type="match status" value="1"/>
</dbReference>
<sequence>MNLMIDTAALAKALKENSALAKLDLSVNEFEDVDVAALDQALEKNSALTKLDLTCLSMN</sequence>
<reference evidence="1" key="1">
    <citation type="journal article" date="2023" name="G3 (Bethesda)">
        <title>Whole genome assembly and annotation of the endangered Caribbean coral Acropora cervicornis.</title>
        <authorList>
            <person name="Selwyn J.D."/>
            <person name="Vollmer S.V."/>
        </authorList>
    </citation>
    <scope>NUCLEOTIDE SEQUENCE</scope>
    <source>
        <strain evidence="1">K2</strain>
    </source>
</reference>
<dbReference type="InterPro" id="IPR032675">
    <property type="entry name" value="LRR_dom_sf"/>
</dbReference>
<evidence type="ECO:0000313" key="1">
    <source>
        <dbReference type="EMBL" id="KAK2573362.1"/>
    </source>
</evidence>
<evidence type="ECO:0000313" key="2">
    <source>
        <dbReference type="Proteomes" id="UP001249851"/>
    </source>
</evidence>
<dbReference type="AlphaFoldDB" id="A0AAD9VGS0"/>
<evidence type="ECO:0008006" key="3">
    <source>
        <dbReference type="Google" id="ProtNLM"/>
    </source>
</evidence>
<name>A0AAD9VGS0_ACRCE</name>
<proteinExistence type="predicted"/>
<comment type="caution">
    <text evidence="1">The sequence shown here is derived from an EMBL/GenBank/DDBJ whole genome shotgun (WGS) entry which is preliminary data.</text>
</comment>
<reference evidence="1" key="2">
    <citation type="journal article" date="2023" name="Science">
        <title>Genomic signatures of disease resistance in endangered staghorn corals.</title>
        <authorList>
            <person name="Vollmer S.V."/>
            <person name="Selwyn J.D."/>
            <person name="Despard B.A."/>
            <person name="Roesel C.L."/>
        </authorList>
    </citation>
    <scope>NUCLEOTIDE SEQUENCE</scope>
    <source>
        <strain evidence="1">K2</strain>
    </source>
</reference>
<gene>
    <name evidence="1" type="ORF">P5673_001009</name>
</gene>
<dbReference type="Proteomes" id="UP001249851">
    <property type="component" value="Unassembled WGS sequence"/>
</dbReference>
<protein>
    <recommendedName>
        <fullName evidence="3">Tropomodulin</fullName>
    </recommendedName>
</protein>
<keyword evidence="2" id="KW-1185">Reference proteome</keyword>
<dbReference type="EMBL" id="JARQWQ010000002">
    <property type="protein sequence ID" value="KAK2573362.1"/>
    <property type="molecule type" value="Genomic_DNA"/>
</dbReference>